<dbReference type="Proteomes" id="UP000064137">
    <property type="component" value="Chromosome"/>
</dbReference>
<reference evidence="8 9" key="1">
    <citation type="submission" date="2016-01" db="EMBL/GenBank/DDBJ databases">
        <title>Annotation of Pseudomonas oryzihabitans USDA-ARS-USMARC-56511.</title>
        <authorList>
            <person name="Harhay G.P."/>
            <person name="Harhay D.M."/>
            <person name="Smith T.P.L."/>
            <person name="Bono J.L."/>
            <person name="Heaton M.P."/>
            <person name="Clawson M.L."/>
            <person name="Chitko-Mckown C.G."/>
            <person name="Capik S.F."/>
            <person name="DeDonder K.D."/>
            <person name="Apley M.D."/>
            <person name="Lubbers B.V."/>
            <person name="White B.J."/>
            <person name="Larson R.L."/>
        </authorList>
    </citation>
    <scope>NUCLEOTIDE SEQUENCE [LARGE SCALE GENOMIC DNA]</scope>
    <source>
        <strain evidence="8 9">USDA-ARS-USMARC-56511</strain>
    </source>
</reference>
<evidence type="ECO:0000256" key="6">
    <source>
        <dbReference type="SAM" id="SignalP"/>
    </source>
</evidence>
<dbReference type="GO" id="GO:0042626">
    <property type="term" value="F:ATPase-coupled transmembrane transporter activity"/>
    <property type="evidence" value="ECO:0007669"/>
    <property type="project" value="InterPro"/>
</dbReference>
<dbReference type="PANTHER" id="PTHR30024:SF48">
    <property type="entry name" value="ABC TRANSPORTER SUBSTRATE-BINDING PROTEIN"/>
    <property type="match status" value="1"/>
</dbReference>
<dbReference type="Gene3D" id="3.40.190.10">
    <property type="entry name" value="Periplasmic binding protein-like II"/>
    <property type="match status" value="2"/>
</dbReference>
<feature type="domain" description="Solute-binding protein family 3/N-terminal" evidence="7">
    <location>
        <begin position="27"/>
        <end position="242"/>
    </location>
</feature>
<dbReference type="SMART" id="SM00062">
    <property type="entry name" value="PBPb"/>
    <property type="match status" value="1"/>
</dbReference>
<evidence type="ECO:0000313" key="9">
    <source>
        <dbReference type="Proteomes" id="UP000064137"/>
    </source>
</evidence>
<dbReference type="GO" id="GO:0016020">
    <property type="term" value="C:membrane"/>
    <property type="evidence" value="ECO:0007669"/>
    <property type="project" value="InterPro"/>
</dbReference>
<dbReference type="AlphaFoldDB" id="A0A0U4P0E6"/>
<feature type="signal peptide" evidence="6">
    <location>
        <begin position="1"/>
        <end position="22"/>
    </location>
</feature>
<evidence type="ECO:0000256" key="1">
    <source>
        <dbReference type="ARBA" id="ARBA00010742"/>
    </source>
</evidence>
<dbReference type="SUPFAM" id="SSF53850">
    <property type="entry name" value="Periplasmic binding protein-like II"/>
    <property type="match status" value="1"/>
</dbReference>
<keyword evidence="3 6" id="KW-0732">Signal</keyword>
<dbReference type="InterPro" id="IPR001638">
    <property type="entry name" value="Solute-binding_3/MltF_N"/>
</dbReference>
<dbReference type="KEGG" id="por:APT59_09290"/>
<feature type="chain" id="PRO_5006851698" description="Putative aliphatic sulfonates-binding protein" evidence="6">
    <location>
        <begin position="23"/>
        <end position="324"/>
    </location>
</feature>
<name>A0A0U4P0E6_9PSED</name>
<dbReference type="Pfam" id="PF12974">
    <property type="entry name" value="Phosphonate-bd"/>
    <property type="match status" value="1"/>
</dbReference>
<comment type="similarity">
    <text evidence="1">Belongs to the bacterial solute-binding protein SsuA/TauA family.</text>
</comment>
<organism evidence="8 9">
    <name type="scientific">Pseudomonas oryzihabitans</name>
    <dbReference type="NCBI Taxonomy" id="47885"/>
    <lineage>
        <taxon>Bacteria</taxon>
        <taxon>Pseudomonadati</taxon>
        <taxon>Pseudomonadota</taxon>
        <taxon>Gammaproteobacteria</taxon>
        <taxon>Pseudomonadales</taxon>
        <taxon>Pseudomonadaceae</taxon>
        <taxon>Pseudomonas</taxon>
    </lineage>
</organism>
<dbReference type="PANTHER" id="PTHR30024">
    <property type="entry name" value="ALIPHATIC SULFONATES-BINDING PROTEIN-RELATED"/>
    <property type="match status" value="1"/>
</dbReference>
<dbReference type="FunFam" id="3.40.190.10:FF:000050">
    <property type="entry name" value="Sulfonate ABC transporter substrate-binding protein"/>
    <property type="match status" value="1"/>
</dbReference>
<evidence type="ECO:0000313" key="8">
    <source>
        <dbReference type="EMBL" id="ALZ84385.1"/>
    </source>
</evidence>
<protein>
    <recommendedName>
        <fullName evidence="5">Putative aliphatic sulfonates-binding protein</fullName>
    </recommendedName>
</protein>
<dbReference type="CDD" id="cd13558">
    <property type="entry name" value="PBP2_SsuA_like_2"/>
    <property type="match status" value="1"/>
</dbReference>
<evidence type="ECO:0000256" key="4">
    <source>
        <dbReference type="ARBA" id="ARBA00055538"/>
    </source>
</evidence>
<sequence>MTLIRRTLLALPLLLAASSALAAEPLTLRIADQKGNMRAQLEAADGLRDLPGYRIQWAEFPAAAPLAEALNAGAVDAGIIGDGPLLFALAAGAPVKAIAVDKSDPYGTAVIVPRDSPLRSAADLKGKRIATGRGSIGHYIALKALDSVGLTARDVSFRFLGPVDAKMALANGSVDAWATWEPYTAQAEEVDGARVLVSGRGLWAGNSFLAATDTALADPAQRAALQDYLDRLAAAQRWGYAHLDGYAKTLAQIIGFPEAVARLQFERRQLHWEPIDPGVVADQQTAADFYHRSGLIPQRLEARATFAEGFRVSKPDEPRQAARE</sequence>
<proteinExistence type="inferred from homology"/>
<comment type="function">
    <text evidence="4">Part of a binding-protein-dependent transport system for aliphatic sulfonates. Putative binding protein.</text>
</comment>
<evidence type="ECO:0000256" key="5">
    <source>
        <dbReference type="ARBA" id="ARBA00070228"/>
    </source>
</evidence>
<evidence type="ECO:0000256" key="2">
    <source>
        <dbReference type="ARBA" id="ARBA00022448"/>
    </source>
</evidence>
<dbReference type="RefSeq" id="WP_059314581.1">
    <property type="nucleotide sequence ID" value="NZ_CP013987.1"/>
</dbReference>
<gene>
    <name evidence="8" type="ORF">APT59_09290</name>
</gene>
<accession>A0A0U4P0E6</accession>
<keyword evidence="2" id="KW-0813">Transport</keyword>
<dbReference type="EMBL" id="CP013987">
    <property type="protein sequence ID" value="ALZ84385.1"/>
    <property type="molecule type" value="Genomic_DNA"/>
</dbReference>
<evidence type="ECO:0000256" key="3">
    <source>
        <dbReference type="ARBA" id="ARBA00022729"/>
    </source>
</evidence>
<dbReference type="InterPro" id="IPR010067">
    <property type="entry name" value="ABC_SsuA_sub-bd"/>
</dbReference>
<evidence type="ECO:0000259" key="7">
    <source>
        <dbReference type="SMART" id="SM00062"/>
    </source>
</evidence>
<dbReference type="NCBIfam" id="TIGR01728">
    <property type="entry name" value="SsuA_fam"/>
    <property type="match status" value="1"/>
</dbReference>